<protein>
    <recommendedName>
        <fullName evidence="7 8">Small ribosomal subunit protein uS5</fullName>
    </recommendedName>
</protein>
<organism evidence="12 13">
    <name type="scientific">Neolewinella litorea</name>
    <dbReference type="NCBI Taxonomy" id="2562452"/>
    <lineage>
        <taxon>Bacteria</taxon>
        <taxon>Pseudomonadati</taxon>
        <taxon>Bacteroidota</taxon>
        <taxon>Saprospiria</taxon>
        <taxon>Saprospirales</taxon>
        <taxon>Lewinellaceae</taxon>
        <taxon>Neolewinella</taxon>
    </lineage>
</organism>
<evidence type="ECO:0000313" key="12">
    <source>
        <dbReference type="EMBL" id="THH39706.1"/>
    </source>
</evidence>
<dbReference type="Proteomes" id="UP000308528">
    <property type="component" value="Unassembled WGS sequence"/>
</dbReference>
<dbReference type="SUPFAM" id="SSF54211">
    <property type="entry name" value="Ribosomal protein S5 domain 2-like"/>
    <property type="match status" value="1"/>
</dbReference>
<keyword evidence="6 8" id="KW-0687">Ribonucleoprotein</keyword>
<dbReference type="NCBIfam" id="TIGR01021">
    <property type="entry name" value="rpsE_bact"/>
    <property type="match status" value="1"/>
</dbReference>
<dbReference type="GO" id="GO:0006412">
    <property type="term" value="P:translation"/>
    <property type="evidence" value="ECO:0007669"/>
    <property type="project" value="UniProtKB-UniRule"/>
</dbReference>
<evidence type="ECO:0000256" key="8">
    <source>
        <dbReference type="HAMAP-Rule" id="MF_01307"/>
    </source>
</evidence>
<dbReference type="PROSITE" id="PS50881">
    <property type="entry name" value="S5_DSRBD"/>
    <property type="match status" value="1"/>
</dbReference>
<dbReference type="GO" id="GO:0019843">
    <property type="term" value="F:rRNA binding"/>
    <property type="evidence" value="ECO:0007669"/>
    <property type="project" value="UniProtKB-UniRule"/>
</dbReference>
<accession>A0A4S4NIV3</accession>
<dbReference type="GO" id="GO:0042254">
    <property type="term" value="P:ribosome biogenesis"/>
    <property type="evidence" value="ECO:0007669"/>
    <property type="project" value="UniProtKB-ARBA"/>
</dbReference>
<dbReference type="GO" id="GO:0015935">
    <property type="term" value="C:small ribosomal subunit"/>
    <property type="evidence" value="ECO:0007669"/>
    <property type="project" value="InterPro"/>
</dbReference>
<comment type="caution">
    <text evidence="12">The sequence shown here is derived from an EMBL/GenBank/DDBJ whole genome shotgun (WGS) entry which is preliminary data.</text>
</comment>
<gene>
    <name evidence="8" type="primary">rpsE</name>
    <name evidence="12" type="ORF">E4021_08795</name>
</gene>
<dbReference type="PROSITE" id="PS00585">
    <property type="entry name" value="RIBOSOMAL_S5"/>
    <property type="match status" value="1"/>
</dbReference>
<dbReference type="GO" id="GO:0003735">
    <property type="term" value="F:structural constituent of ribosome"/>
    <property type="evidence" value="ECO:0007669"/>
    <property type="project" value="UniProtKB-UniRule"/>
</dbReference>
<dbReference type="InterPro" id="IPR000851">
    <property type="entry name" value="Ribosomal_uS5"/>
</dbReference>
<comment type="similarity">
    <text evidence="2 8 9">Belongs to the universal ribosomal protein uS5 family.</text>
</comment>
<dbReference type="OrthoDB" id="9809045at2"/>
<dbReference type="FunFam" id="3.30.230.10:FF:000002">
    <property type="entry name" value="30S ribosomal protein S5"/>
    <property type="match status" value="1"/>
</dbReference>
<dbReference type="FunFam" id="3.30.160.20:FF:000001">
    <property type="entry name" value="30S ribosomal protein S5"/>
    <property type="match status" value="1"/>
</dbReference>
<dbReference type="Gene3D" id="3.30.160.20">
    <property type="match status" value="1"/>
</dbReference>
<keyword evidence="13" id="KW-1185">Reference proteome</keyword>
<sequence>MADNRNNSGGGRSNRRDNRDNRGRNNRGDQHESDLKEKMVALNRVSKVTKGGRTFTFAAIVVVGDGKGKVGHGMGKARDISEAIQKATDVARKSMIKIPLYKGTIPHEQLGKYGAGKVLLKPASEGTGVIAGGAMRAVLDIAGVHNVLAKSQGSSNPHNVIKATIDALQKLRSPQLIAKQRGISMEKLFEG</sequence>
<dbReference type="RefSeq" id="WP_136458467.1">
    <property type="nucleotide sequence ID" value="NZ_SRSF01000003.1"/>
</dbReference>
<keyword evidence="4 8" id="KW-0694">RNA-binding</keyword>
<evidence type="ECO:0000256" key="9">
    <source>
        <dbReference type="RuleBase" id="RU003823"/>
    </source>
</evidence>
<dbReference type="PANTHER" id="PTHR48277:SF1">
    <property type="entry name" value="MITOCHONDRIAL RIBOSOMAL PROTEIN S5"/>
    <property type="match status" value="1"/>
</dbReference>
<comment type="subunit">
    <text evidence="8">Part of the 30S ribosomal subunit. Contacts proteins S4 and S8.</text>
</comment>
<dbReference type="InterPro" id="IPR018192">
    <property type="entry name" value="Ribosomal_uS5_N_CS"/>
</dbReference>
<dbReference type="Gene3D" id="3.30.230.10">
    <property type="match status" value="1"/>
</dbReference>
<dbReference type="PANTHER" id="PTHR48277">
    <property type="entry name" value="MITOCHONDRIAL RIBOSOMAL PROTEIN S5"/>
    <property type="match status" value="1"/>
</dbReference>
<dbReference type="EMBL" id="SRSF01000003">
    <property type="protein sequence ID" value="THH39706.1"/>
    <property type="molecule type" value="Genomic_DNA"/>
</dbReference>
<dbReference type="InterPro" id="IPR005712">
    <property type="entry name" value="Ribosomal_uS5_bac-type"/>
</dbReference>
<dbReference type="InterPro" id="IPR013810">
    <property type="entry name" value="Ribosomal_uS5_N"/>
</dbReference>
<name>A0A4S4NIV3_9BACT</name>
<dbReference type="InterPro" id="IPR020568">
    <property type="entry name" value="Ribosomal_Su5_D2-typ_SF"/>
</dbReference>
<evidence type="ECO:0000256" key="7">
    <source>
        <dbReference type="ARBA" id="ARBA00035255"/>
    </source>
</evidence>
<feature type="region of interest" description="Disordered" evidence="10">
    <location>
        <begin position="1"/>
        <end position="37"/>
    </location>
</feature>
<dbReference type="GO" id="GO:0005737">
    <property type="term" value="C:cytoplasm"/>
    <property type="evidence" value="ECO:0007669"/>
    <property type="project" value="UniProtKB-ARBA"/>
</dbReference>
<feature type="compositionally biased region" description="Basic and acidic residues" evidence="10">
    <location>
        <begin position="14"/>
        <end position="37"/>
    </location>
</feature>
<dbReference type="Pfam" id="PF00333">
    <property type="entry name" value="Ribosomal_S5"/>
    <property type="match status" value="1"/>
</dbReference>
<keyword evidence="3 8" id="KW-0699">rRNA-binding</keyword>
<feature type="domain" description="S5 DRBM" evidence="11">
    <location>
        <begin position="35"/>
        <end position="98"/>
    </location>
</feature>
<comment type="function">
    <text evidence="8">With S4 and S12 plays an important role in translational accuracy.</text>
</comment>
<evidence type="ECO:0000313" key="13">
    <source>
        <dbReference type="Proteomes" id="UP000308528"/>
    </source>
</evidence>
<evidence type="ECO:0000256" key="2">
    <source>
        <dbReference type="ARBA" id="ARBA00008945"/>
    </source>
</evidence>
<evidence type="ECO:0000256" key="3">
    <source>
        <dbReference type="ARBA" id="ARBA00022730"/>
    </source>
</evidence>
<dbReference type="HAMAP" id="MF_01307_B">
    <property type="entry name" value="Ribosomal_uS5_B"/>
    <property type="match status" value="1"/>
</dbReference>
<evidence type="ECO:0000256" key="4">
    <source>
        <dbReference type="ARBA" id="ARBA00022884"/>
    </source>
</evidence>
<comment type="function">
    <text evidence="1 8">Located at the back of the 30S subunit body where it stabilizes the conformation of the head with respect to the body.</text>
</comment>
<evidence type="ECO:0000256" key="5">
    <source>
        <dbReference type="ARBA" id="ARBA00022980"/>
    </source>
</evidence>
<dbReference type="InterPro" id="IPR005324">
    <property type="entry name" value="Ribosomal_uS5_C"/>
</dbReference>
<keyword evidence="5 8" id="KW-0689">Ribosomal protein</keyword>
<reference evidence="12 13" key="1">
    <citation type="submission" date="2019-04" db="EMBL/GenBank/DDBJ databases">
        <title>Lewinella litorea sp. nov., isolated from a marine sand.</title>
        <authorList>
            <person name="Yoon J.-H."/>
        </authorList>
    </citation>
    <scope>NUCLEOTIDE SEQUENCE [LARGE SCALE GENOMIC DNA]</scope>
    <source>
        <strain evidence="12 13">HSMS-39</strain>
    </source>
</reference>
<evidence type="ECO:0000259" key="11">
    <source>
        <dbReference type="PROSITE" id="PS50881"/>
    </source>
</evidence>
<dbReference type="Pfam" id="PF03719">
    <property type="entry name" value="Ribosomal_S5_C"/>
    <property type="match status" value="1"/>
</dbReference>
<evidence type="ECO:0000256" key="6">
    <source>
        <dbReference type="ARBA" id="ARBA00023274"/>
    </source>
</evidence>
<proteinExistence type="inferred from homology"/>
<dbReference type="AlphaFoldDB" id="A0A4S4NIV3"/>
<dbReference type="InterPro" id="IPR014721">
    <property type="entry name" value="Ribsml_uS5_D2-typ_fold_subgr"/>
</dbReference>
<dbReference type="SUPFAM" id="SSF54768">
    <property type="entry name" value="dsRNA-binding domain-like"/>
    <property type="match status" value="1"/>
</dbReference>
<evidence type="ECO:0000256" key="10">
    <source>
        <dbReference type="SAM" id="MobiDB-lite"/>
    </source>
</evidence>
<comment type="domain">
    <text evidence="8">The N-terminal domain interacts with the head of the 30S subunit; the C-terminal domain interacts with the body and contacts protein S4. The interaction surface between S4 and S5 is involved in control of translational fidelity.</text>
</comment>
<evidence type="ECO:0000256" key="1">
    <source>
        <dbReference type="ARBA" id="ARBA00003093"/>
    </source>
</evidence>